<dbReference type="Gene3D" id="3.40.50.2300">
    <property type="match status" value="1"/>
</dbReference>
<dbReference type="RefSeq" id="WP_196194905.1">
    <property type="nucleotide sequence ID" value="NZ_JADPRT010000006.1"/>
</dbReference>
<dbReference type="PROSITE" id="PS50110">
    <property type="entry name" value="RESPONSE_REGULATORY"/>
    <property type="match status" value="1"/>
</dbReference>
<evidence type="ECO:0000256" key="4">
    <source>
        <dbReference type="PROSITE-ProRule" id="PRU00169"/>
    </source>
</evidence>
<dbReference type="SMART" id="SM00448">
    <property type="entry name" value="REC"/>
    <property type="match status" value="1"/>
</dbReference>
<dbReference type="GO" id="GO:0000160">
    <property type="term" value="P:phosphorelay signal transduction system"/>
    <property type="evidence" value="ECO:0007669"/>
    <property type="project" value="InterPro"/>
</dbReference>
<evidence type="ECO:0000313" key="7">
    <source>
        <dbReference type="EMBL" id="MBF9069751.1"/>
    </source>
</evidence>
<dbReference type="GO" id="GO:0003677">
    <property type="term" value="F:DNA binding"/>
    <property type="evidence" value="ECO:0007669"/>
    <property type="project" value="UniProtKB-KW"/>
</dbReference>
<feature type="domain" description="Response regulatory" evidence="6">
    <location>
        <begin position="6"/>
        <end position="137"/>
    </location>
</feature>
<dbReference type="Gene3D" id="1.10.10.10">
    <property type="entry name" value="Winged helix-like DNA-binding domain superfamily/Winged helix DNA-binding domain"/>
    <property type="match status" value="1"/>
</dbReference>
<feature type="modified residue" description="4-aspartylphosphate" evidence="4">
    <location>
        <position position="55"/>
    </location>
</feature>
<dbReference type="EMBL" id="JADPRT010000006">
    <property type="protein sequence ID" value="MBF9069751.1"/>
    <property type="molecule type" value="Genomic_DNA"/>
</dbReference>
<protein>
    <submittedName>
        <fullName evidence="7">Response regulator transcription factor</fullName>
    </submittedName>
</protein>
<dbReference type="PANTHER" id="PTHR43214:SF24">
    <property type="entry name" value="TRANSCRIPTIONAL REGULATORY PROTEIN NARL-RELATED"/>
    <property type="match status" value="1"/>
</dbReference>
<dbReference type="SMART" id="SM00421">
    <property type="entry name" value="HTH_LUXR"/>
    <property type="match status" value="1"/>
</dbReference>
<dbReference type="PANTHER" id="PTHR43214">
    <property type="entry name" value="TWO-COMPONENT RESPONSE REGULATOR"/>
    <property type="match status" value="1"/>
</dbReference>
<keyword evidence="1" id="KW-0805">Transcription regulation</keyword>
<dbReference type="InterPro" id="IPR016032">
    <property type="entry name" value="Sig_transdc_resp-reg_C-effctor"/>
</dbReference>
<dbReference type="PRINTS" id="PR00038">
    <property type="entry name" value="HTHLUXR"/>
</dbReference>
<evidence type="ECO:0000256" key="3">
    <source>
        <dbReference type="ARBA" id="ARBA00023163"/>
    </source>
</evidence>
<evidence type="ECO:0000256" key="1">
    <source>
        <dbReference type="ARBA" id="ARBA00023015"/>
    </source>
</evidence>
<accession>A0A931B675</accession>
<organism evidence="7 8">
    <name type="scientific">Streptacidiphilus fuscans</name>
    <dbReference type="NCBI Taxonomy" id="2789292"/>
    <lineage>
        <taxon>Bacteria</taxon>
        <taxon>Bacillati</taxon>
        <taxon>Actinomycetota</taxon>
        <taxon>Actinomycetes</taxon>
        <taxon>Kitasatosporales</taxon>
        <taxon>Streptomycetaceae</taxon>
        <taxon>Streptacidiphilus</taxon>
    </lineage>
</organism>
<dbReference type="Proteomes" id="UP000657385">
    <property type="component" value="Unassembled WGS sequence"/>
</dbReference>
<reference evidence="7" key="1">
    <citation type="submission" date="2020-11" db="EMBL/GenBank/DDBJ databases">
        <title>Isolation and identification of active actinomycetes.</title>
        <authorList>
            <person name="Yu B."/>
        </authorList>
    </citation>
    <scope>NUCLEOTIDE SEQUENCE</scope>
    <source>
        <strain evidence="7">NEAU-YB345</strain>
    </source>
</reference>
<comment type="caution">
    <text evidence="7">The sequence shown here is derived from an EMBL/GenBank/DDBJ whole genome shotgun (WGS) entry which is preliminary data.</text>
</comment>
<gene>
    <name evidence="7" type="ORF">I2501_17145</name>
</gene>
<evidence type="ECO:0000313" key="8">
    <source>
        <dbReference type="Proteomes" id="UP000657385"/>
    </source>
</evidence>
<dbReference type="AlphaFoldDB" id="A0A931B675"/>
<dbReference type="InterPro" id="IPR001789">
    <property type="entry name" value="Sig_transdc_resp-reg_receiver"/>
</dbReference>
<dbReference type="InterPro" id="IPR039420">
    <property type="entry name" value="WalR-like"/>
</dbReference>
<evidence type="ECO:0000259" key="5">
    <source>
        <dbReference type="PROSITE" id="PS50043"/>
    </source>
</evidence>
<keyword evidence="8" id="KW-1185">Reference proteome</keyword>
<dbReference type="InterPro" id="IPR036388">
    <property type="entry name" value="WH-like_DNA-bd_sf"/>
</dbReference>
<dbReference type="PROSITE" id="PS50043">
    <property type="entry name" value="HTH_LUXR_2"/>
    <property type="match status" value="1"/>
</dbReference>
<evidence type="ECO:0000259" key="6">
    <source>
        <dbReference type="PROSITE" id="PS50110"/>
    </source>
</evidence>
<evidence type="ECO:0000256" key="2">
    <source>
        <dbReference type="ARBA" id="ARBA00023125"/>
    </source>
</evidence>
<keyword evidence="4" id="KW-0597">Phosphoprotein</keyword>
<dbReference type="SUPFAM" id="SSF52172">
    <property type="entry name" value="CheY-like"/>
    <property type="match status" value="1"/>
</dbReference>
<sequence>MAGDIRVVVADRRRSVAEMLALGLRQLGMTPVAVTGMRAACQAAADQHADVVVADIGLLLVTGRAGAHSAPAGSTPARSAFTATPWPERLGGVPLVVLSDGTRTDALAGAAIRAGVRGWVPKDSSLQHLLAVIRGVRSGETWIPPRLLTRVLAELMTLHDDQERDAERLATLSAREREVLDGLAAGLSRAEIGRRLFLSTNTVRSHVQNLMTKLDVHSSVAAVALAHRVSQRPS</sequence>
<dbReference type="InterPro" id="IPR000792">
    <property type="entry name" value="Tscrpt_reg_LuxR_C"/>
</dbReference>
<keyword evidence="2" id="KW-0238">DNA-binding</keyword>
<dbReference type="GO" id="GO:0006355">
    <property type="term" value="P:regulation of DNA-templated transcription"/>
    <property type="evidence" value="ECO:0007669"/>
    <property type="project" value="InterPro"/>
</dbReference>
<keyword evidence="3" id="KW-0804">Transcription</keyword>
<dbReference type="CDD" id="cd06170">
    <property type="entry name" value="LuxR_C_like"/>
    <property type="match status" value="1"/>
</dbReference>
<name>A0A931B675_9ACTN</name>
<dbReference type="InterPro" id="IPR011006">
    <property type="entry name" value="CheY-like_superfamily"/>
</dbReference>
<proteinExistence type="predicted"/>
<dbReference type="Pfam" id="PF00196">
    <property type="entry name" value="GerE"/>
    <property type="match status" value="1"/>
</dbReference>
<feature type="domain" description="HTH luxR-type" evidence="5">
    <location>
        <begin position="165"/>
        <end position="230"/>
    </location>
</feature>
<dbReference type="SUPFAM" id="SSF46894">
    <property type="entry name" value="C-terminal effector domain of the bipartite response regulators"/>
    <property type="match status" value="1"/>
</dbReference>